<dbReference type="SUPFAM" id="SSF52096">
    <property type="entry name" value="ClpP/crotonase"/>
    <property type="match status" value="1"/>
</dbReference>
<dbReference type="InterPro" id="IPR002825">
    <property type="entry name" value="Pept_S49_ser-pept_pro"/>
</dbReference>
<dbReference type="PANTHER" id="PTHR35984:SF1">
    <property type="entry name" value="PERIPLASMIC SERINE PROTEASE"/>
    <property type="match status" value="1"/>
</dbReference>
<evidence type="ECO:0000313" key="1">
    <source>
        <dbReference type="EMBL" id="PCI30959.1"/>
    </source>
</evidence>
<gene>
    <name evidence="1" type="ORF">COB67_00455</name>
</gene>
<accession>A0A2A4TCC5</accession>
<proteinExistence type="predicted"/>
<name>A0A2A4TCC5_9DELT</name>
<sequence length="375" mass="43458">MNDYKYAQYILKKYENQPLESFSFSWYNNEHQSYASNTYLMKGSKINNIMFESDWIGYESIHGVQEGVQVLVLLKKSLKKLAELRGKPVVLYFSATEQKHFLNQTRISVQDVKDINEILYKIPESTQEIDFVINSSGGDFKCAFDIVELLQARFKKVTCIVPDFALSAASAICLMNNEIILSANAKIGPIDPLIESYLTKEYISVYTLWQSTEWAMKNYTKHLESHQNYNMDEITKLRKGCSQSIQNIKKIVSLYILIYMFNIKNVTIGKLWLDKWYMPLYMTFNSKGRKAKQVTNFFINWGRDYGHDSFIPHSALYNMGLNIAQVSNEILETMQEISFLSHKYLLKSDSIKIHMNSEGLDMGMSTPSMKRDDSD</sequence>
<dbReference type="PANTHER" id="PTHR35984">
    <property type="entry name" value="PERIPLASMIC SERINE PROTEASE"/>
    <property type="match status" value="1"/>
</dbReference>
<comment type="caution">
    <text evidence="1">The sequence shown here is derived from an EMBL/GenBank/DDBJ whole genome shotgun (WGS) entry which is preliminary data.</text>
</comment>
<dbReference type="AlphaFoldDB" id="A0A2A4TCC5"/>
<organism evidence="1 2">
    <name type="scientific">SAR324 cluster bacterium</name>
    <dbReference type="NCBI Taxonomy" id="2024889"/>
    <lineage>
        <taxon>Bacteria</taxon>
        <taxon>Deltaproteobacteria</taxon>
        <taxon>SAR324 cluster</taxon>
    </lineage>
</organism>
<protein>
    <recommendedName>
        <fullName evidence="3">Serine dehydrogenasease</fullName>
    </recommendedName>
</protein>
<dbReference type="InterPro" id="IPR029045">
    <property type="entry name" value="ClpP/crotonase-like_dom_sf"/>
</dbReference>
<dbReference type="Gene3D" id="3.90.226.10">
    <property type="entry name" value="2-enoyl-CoA Hydratase, Chain A, domain 1"/>
    <property type="match status" value="1"/>
</dbReference>
<dbReference type="Pfam" id="PF01972">
    <property type="entry name" value="SDH_protease"/>
    <property type="match status" value="1"/>
</dbReference>
<evidence type="ECO:0008006" key="3">
    <source>
        <dbReference type="Google" id="ProtNLM"/>
    </source>
</evidence>
<dbReference type="Proteomes" id="UP000218113">
    <property type="component" value="Unassembled WGS sequence"/>
</dbReference>
<dbReference type="GO" id="GO:0016020">
    <property type="term" value="C:membrane"/>
    <property type="evidence" value="ECO:0007669"/>
    <property type="project" value="InterPro"/>
</dbReference>
<reference evidence="2" key="1">
    <citation type="submission" date="2017-08" db="EMBL/GenBank/DDBJ databases">
        <title>A dynamic microbial community with high functional redundancy inhabits the cold, oxic subseafloor aquifer.</title>
        <authorList>
            <person name="Tully B.J."/>
            <person name="Wheat C.G."/>
            <person name="Glazer B.T."/>
            <person name="Huber J.A."/>
        </authorList>
    </citation>
    <scope>NUCLEOTIDE SEQUENCE [LARGE SCALE GENOMIC DNA]</scope>
</reference>
<dbReference type="EMBL" id="NVSR01000001">
    <property type="protein sequence ID" value="PCI30959.1"/>
    <property type="molecule type" value="Genomic_DNA"/>
</dbReference>
<evidence type="ECO:0000313" key="2">
    <source>
        <dbReference type="Proteomes" id="UP000218113"/>
    </source>
</evidence>